<keyword evidence="1" id="KW-1133">Transmembrane helix</keyword>
<evidence type="ECO:0000313" key="3">
    <source>
        <dbReference type="Proteomes" id="UP000054359"/>
    </source>
</evidence>
<reference evidence="2 3" key="1">
    <citation type="submission" date="2013-11" db="EMBL/GenBank/DDBJ databases">
        <title>Genome sequencing of Stegodyphus mimosarum.</title>
        <authorList>
            <person name="Bechsgaard J."/>
        </authorList>
    </citation>
    <scope>NUCLEOTIDE SEQUENCE [LARGE SCALE GENOMIC DNA]</scope>
</reference>
<organism evidence="2 3">
    <name type="scientific">Stegodyphus mimosarum</name>
    <name type="common">African social velvet spider</name>
    <dbReference type="NCBI Taxonomy" id="407821"/>
    <lineage>
        <taxon>Eukaryota</taxon>
        <taxon>Metazoa</taxon>
        <taxon>Ecdysozoa</taxon>
        <taxon>Arthropoda</taxon>
        <taxon>Chelicerata</taxon>
        <taxon>Arachnida</taxon>
        <taxon>Araneae</taxon>
        <taxon>Araneomorphae</taxon>
        <taxon>Entelegynae</taxon>
        <taxon>Eresoidea</taxon>
        <taxon>Eresidae</taxon>
        <taxon>Stegodyphus</taxon>
    </lineage>
</organism>
<keyword evidence="3" id="KW-1185">Reference proteome</keyword>
<feature type="transmembrane region" description="Helical" evidence="1">
    <location>
        <begin position="15"/>
        <end position="38"/>
    </location>
</feature>
<dbReference type="AlphaFoldDB" id="A0A087UU66"/>
<sequence>MVEILPELLRGGKRWSFFVLKHFGVLLGIFIMTAISVFENSF</sequence>
<evidence type="ECO:0000256" key="1">
    <source>
        <dbReference type="SAM" id="Phobius"/>
    </source>
</evidence>
<protein>
    <submittedName>
        <fullName evidence="2">Uncharacterized protein</fullName>
    </submittedName>
</protein>
<dbReference type="Proteomes" id="UP000054359">
    <property type="component" value="Unassembled WGS sequence"/>
</dbReference>
<accession>A0A087UU66</accession>
<dbReference type="EMBL" id="KK121637">
    <property type="protein sequence ID" value="KFM80905.1"/>
    <property type="molecule type" value="Genomic_DNA"/>
</dbReference>
<feature type="non-terminal residue" evidence="2">
    <location>
        <position position="42"/>
    </location>
</feature>
<proteinExistence type="predicted"/>
<keyword evidence="1" id="KW-0812">Transmembrane</keyword>
<evidence type="ECO:0000313" key="2">
    <source>
        <dbReference type="EMBL" id="KFM80905.1"/>
    </source>
</evidence>
<keyword evidence="1" id="KW-0472">Membrane</keyword>
<name>A0A087UU66_STEMI</name>
<gene>
    <name evidence="2" type="ORF">X975_02224</name>
</gene>